<dbReference type="OrthoDB" id="8898117at2"/>
<evidence type="ECO:0000256" key="2">
    <source>
        <dbReference type="SAM" id="Phobius"/>
    </source>
</evidence>
<dbReference type="RefSeq" id="WP_047197182.1">
    <property type="nucleotide sequence ID" value="NZ_CP011371.1"/>
</dbReference>
<sequence>MSISQNLRFADALLSSLEAVRNGRALVLLLGTFSVSGLLLAMTGQAFNQGKTVAGSVYGLLALVAAFYGCNAAGIVLMDDVKQAKPRRSVADALSVALRTAHRLLGVLGLIAVTYGAGALVLAVVLLICKIPLFGPVAFTFVMPVAVVVCGLALLALPTVIMPLAAPAVWDGADTLQCGTRLFAIARERLIGVVVMMLVVGLLASLVGAMVMFVVMTGGQAVARLAVAILGGETTVQQLMAGMFGFGVRSMAGAGVNVGASPYAVAALIGGGVVFAVGLVLPGLVYLRGACAVYLAHVDVALALEQPAAFRKTDAHEPPPVSPPPATARRPLRGILAPPPPPSGLDTTITMARAPYGGDRHGTPTGEVDLLLDDLPSPACPVCGHAIARDDRFCGTCGAVLRPTL</sequence>
<feature type="transmembrane region" description="Helical" evidence="2">
    <location>
        <begin position="53"/>
        <end position="78"/>
    </location>
</feature>
<name>A0A0G3BXV6_9BURK</name>
<keyword evidence="2" id="KW-1133">Transmembrane helix</keyword>
<dbReference type="STRING" id="413882.AAW51_5540"/>
<protein>
    <submittedName>
        <fullName evidence="3">Uncharacterized protein</fullName>
    </submittedName>
</protein>
<dbReference type="KEGG" id="pbh:AAW51_5540"/>
<evidence type="ECO:0000313" key="3">
    <source>
        <dbReference type="EMBL" id="AKJ32231.1"/>
    </source>
</evidence>
<evidence type="ECO:0000256" key="1">
    <source>
        <dbReference type="SAM" id="MobiDB-lite"/>
    </source>
</evidence>
<accession>A0A0G3BXV6</accession>
<feature type="transmembrane region" description="Helical" evidence="2">
    <location>
        <begin position="25"/>
        <end position="47"/>
    </location>
</feature>
<gene>
    <name evidence="3" type="ORF">AAW51_5540</name>
</gene>
<feature type="transmembrane region" description="Helical" evidence="2">
    <location>
        <begin position="263"/>
        <end position="287"/>
    </location>
</feature>
<feature type="transmembrane region" description="Helical" evidence="2">
    <location>
        <begin position="134"/>
        <end position="157"/>
    </location>
</feature>
<feature type="transmembrane region" description="Helical" evidence="2">
    <location>
        <begin position="190"/>
        <end position="215"/>
    </location>
</feature>
<dbReference type="EMBL" id="CP011371">
    <property type="protein sequence ID" value="AKJ32231.1"/>
    <property type="molecule type" value="Genomic_DNA"/>
</dbReference>
<keyword evidence="2" id="KW-0812">Transmembrane</keyword>
<feature type="region of interest" description="Disordered" evidence="1">
    <location>
        <begin position="312"/>
        <end position="368"/>
    </location>
</feature>
<organism evidence="3 4">
    <name type="scientific">Caldimonas brevitalea</name>
    <dbReference type="NCBI Taxonomy" id="413882"/>
    <lineage>
        <taxon>Bacteria</taxon>
        <taxon>Pseudomonadati</taxon>
        <taxon>Pseudomonadota</taxon>
        <taxon>Betaproteobacteria</taxon>
        <taxon>Burkholderiales</taxon>
        <taxon>Sphaerotilaceae</taxon>
        <taxon>Caldimonas</taxon>
    </lineage>
</organism>
<dbReference type="Proteomes" id="UP000035352">
    <property type="component" value="Chromosome"/>
</dbReference>
<proteinExistence type="predicted"/>
<keyword evidence="2" id="KW-0472">Membrane</keyword>
<evidence type="ECO:0000313" key="4">
    <source>
        <dbReference type="Proteomes" id="UP000035352"/>
    </source>
</evidence>
<feature type="transmembrane region" description="Helical" evidence="2">
    <location>
        <begin position="104"/>
        <end position="128"/>
    </location>
</feature>
<keyword evidence="4" id="KW-1185">Reference proteome</keyword>
<reference evidence="3 4" key="1">
    <citation type="submission" date="2015-05" db="EMBL/GenBank/DDBJ databases">
        <authorList>
            <person name="Tang B."/>
            <person name="Yu Y."/>
        </authorList>
    </citation>
    <scope>NUCLEOTIDE SEQUENCE [LARGE SCALE GENOMIC DNA]</scope>
    <source>
        <strain evidence="3 4">DSM 7029</strain>
    </source>
</reference>
<dbReference type="AlphaFoldDB" id="A0A0G3BXV6"/>